<evidence type="ECO:0000256" key="6">
    <source>
        <dbReference type="SAM" id="Coils"/>
    </source>
</evidence>
<dbReference type="STRING" id="34059.A9308_06885"/>
<feature type="coiled-coil region" evidence="6">
    <location>
        <begin position="56"/>
        <end position="120"/>
    </location>
</feature>
<comment type="subunit">
    <text evidence="3">Homodimer.</text>
</comment>
<evidence type="ECO:0000313" key="9">
    <source>
        <dbReference type="Proteomes" id="UP000092508"/>
    </source>
</evidence>
<feature type="compositionally biased region" description="Polar residues" evidence="7">
    <location>
        <begin position="1"/>
        <end position="27"/>
    </location>
</feature>
<comment type="subcellular location">
    <subcellularLocation>
        <location evidence="3">Cytoplasm</location>
    </subcellularLocation>
</comment>
<evidence type="ECO:0000256" key="4">
    <source>
        <dbReference type="RuleBase" id="RU000639"/>
    </source>
</evidence>
<dbReference type="GO" id="GO:0051087">
    <property type="term" value="F:protein-folding chaperone binding"/>
    <property type="evidence" value="ECO:0007669"/>
    <property type="project" value="InterPro"/>
</dbReference>
<evidence type="ECO:0000256" key="5">
    <source>
        <dbReference type="RuleBase" id="RU004478"/>
    </source>
</evidence>
<dbReference type="Pfam" id="PF01025">
    <property type="entry name" value="GrpE"/>
    <property type="match status" value="1"/>
</dbReference>
<keyword evidence="2 3" id="KW-0143">Chaperone</keyword>
<proteinExistence type="inferred from homology"/>
<comment type="caution">
    <text evidence="8">The sequence shown here is derived from an EMBL/GenBank/DDBJ whole genome shotgun (WGS) entry which is preliminary data.</text>
</comment>
<dbReference type="PANTHER" id="PTHR21237:SF23">
    <property type="entry name" value="GRPE PROTEIN HOMOLOG, MITOCHONDRIAL"/>
    <property type="match status" value="1"/>
</dbReference>
<feature type="region of interest" description="Disordered" evidence="7">
    <location>
        <begin position="1"/>
        <end position="40"/>
    </location>
</feature>
<dbReference type="PRINTS" id="PR00773">
    <property type="entry name" value="GRPEPROTEIN"/>
</dbReference>
<dbReference type="NCBIfam" id="NF010748">
    <property type="entry name" value="PRK14150.1"/>
    <property type="match status" value="1"/>
</dbReference>
<keyword evidence="3" id="KW-0963">Cytoplasm</keyword>
<evidence type="ECO:0000256" key="2">
    <source>
        <dbReference type="ARBA" id="ARBA00023186"/>
    </source>
</evidence>
<evidence type="ECO:0000256" key="3">
    <source>
        <dbReference type="HAMAP-Rule" id="MF_01151"/>
    </source>
</evidence>
<comment type="similarity">
    <text evidence="1 3 5">Belongs to the GrpE family.</text>
</comment>
<gene>
    <name evidence="3" type="primary">grpE</name>
    <name evidence="8" type="ORF">A9308_06885</name>
</gene>
<reference evidence="8 9" key="1">
    <citation type="submission" date="2016-06" db="EMBL/GenBank/DDBJ databases">
        <title>Draft genome of Moraxella atlantae CCUG 66109.</title>
        <authorList>
            <person name="Salva-Serra F."/>
            <person name="Engstrom-Jakobsson H."/>
            <person name="Thorell K."/>
            <person name="Gonzales-Siles L."/>
            <person name="Karlsson R."/>
            <person name="Boulund F."/>
            <person name="Engstrand L."/>
            <person name="Kristiansson E."/>
            <person name="Moore E."/>
        </authorList>
    </citation>
    <scope>NUCLEOTIDE SEQUENCE [LARGE SCALE GENOMIC DNA]</scope>
    <source>
        <strain evidence="8 9">CCUG 66109</strain>
    </source>
</reference>
<dbReference type="PANTHER" id="PTHR21237">
    <property type="entry name" value="GRPE PROTEIN"/>
    <property type="match status" value="1"/>
</dbReference>
<sequence length="197" mass="21963">MSAEQSTTNSQLHQEQLNQTEAVSNVLSDAIEESDPSVEPKIIDSQIDPAMFEQRIAELEGQVKEAKEAHARANAEAYNARNRMEQEAEKTKKFALERFARELLDVVDNLERAIASSQDDSDPVLEGVKLTHKSLLNVLDKNHIHVINPQGEDFDADYHEAVGIDPQAENGKVGEVLQKGYKLHDRLLRPAMVRVGG</sequence>
<comment type="function">
    <text evidence="3 4">Participates actively in the response to hyperosmotic and heat shock by preventing the aggregation of stress-denatured proteins, in association with DnaK and GrpE. It is the nucleotide exchange factor for DnaK and may function as a thermosensor. Unfolded proteins bind initially to DnaJ; upon interaction with the DnaJ-bound protein, DnaK hydrolyzes its bound ATP, resulting in the formation of a stable complex. GrpE releases ADP from DnaK; ATP binding to DnaK triggers the release of the substrate protein, thus completing the reaction cycle. Several rounds of ATP-dependent interactions between DnaJ, DnaK and GrpE are required for fully efficient folding.</text>
</comment>
<name>A0A1B8QC33_9GAMM</name>
<dbReference type="HAMAP" id="MF_01151">
    <property type="entry name" value="GrpE"/>
    <property type="match status" value="1"/>
</dbReference>
<dbReference type="EMBL" id="LZMZ01000019">
    <property type="protein sequence ID" value="OBX78218.1"/>
    <property type="molecule type" value="Genomic_DNA"/>
</dbReference>
<dbReference type="SUPFAM" id="SSF51064">
    <property type="entry name" value="Head domain of nucleotide exchange factor GrpE"/>
    <property type="match status" value="1"/>
</dbReference>
<dbReference type="PROSITE" id="PS01071">
    <property type="entry name" value="GRPE"/>
    <property type="match status" value="1"/>
</dbReference>
<keyword evidence="3 4" id="KW-0346">Stress response</keyword>
<dbReference type="GO" id="GO:0042803">
    <property type="term" value="F:protein homodimerization activity"/>
    <property type="evidence" value="ECO:0007669"/>
    <property type="project" value="InterPro"/>
</dbReference>
<dbReference type="RefSeq" id="WP_067236823.1">
    <property type="nucleotide sequence ID" value="NZ_LZMZ01000019.1"/>
</dbReference>
<dbReference type="InterPro" id="IPR009012">
    <property type="entry name" value="GrpE_head"/>
</dbReference>
<dbReference type="AlphaFoldDB" id="A0A1B8QC33"/>
<keyword evidence="6" id="KW-0175">Coiled coil</keyword>
<evidence type="ECO:0000313" key="8">
    <source>
        <dbReference type="EMBL" id="OBX78218.1"/>
    </source>
</evidence>
<protein>
    <recommendedName>
        <fullName evidence="3 4">Protein GrpE</fullName>
    </recommendedName>
    <alternativeName>
        <fullName evidence="3">HSP-70 cofactor</fullName>
    </alternativeName>
</protein>
<dbReference type="GO" id="GO:0005829">
    <property type="term" value="C:cytosol"/>
    <property type="evidence" value="ECO:0007669"/>
    <property type="project" value="TreeGrafter"/>
</dbReference>
<evidence type="ECO:0000256" key="1">
    <source>
        <dbReference type="ARBA" id="ARBA00009054"/>
    </source>
</evidence>
<dbReference type="OrthoDB" id="9789811at2"/>
<dbReference type="InterPro" id="IPR013805">
    <property type="entry name" value="GrpE_CC"/>
</dbReference>
<dbReference type="GO" id="GO:0006457">
    <property type="term" value="P:protein folding"/>
    <property type="evidence" value="ECO:0007669"/>
    <property type="project" value="InterPro"/>
</dbReference>
<evidence type="ECO:0000256" key="7">
    <source>
        <dbReference type="SAM" id="MobiDB-lite"/>
    </source>
</evidence>
<dbReference type="CDD" id="cd00446">
    <property type="entry name" value="GrpE"/>
    <property type="match status" value="1"/>
</dbReference>
<dbReference type="InterPro" id="IPR000740">
    <property type="entry name" value="GrpE"/>
</dbReference>
<organism evidence="8 9">
    <name type="scientific">Faucicola atlantae</name>
    <dbReference type="NCBI Taxonomy" id="34059"/>
    <lineage>
        <taxon>Bacteria</taxon>
        <taxon>Pseudomonadati</taxon>
        <taxon>Pseudomonadota</taxon>
        <taxon>Gammaproteobacteria</taxon>
        <taxon>Moraxellales</taxon>
        <taxon>Moraxellaceae</taxon>
        <taxon>Faucicola</taxon>
    </lineage>
</organism>
<dbReference type="Gene3D" id="2.30.22.10">
    <property type="entry name" value="Head domain of nucleotide exchange factor GrpE"/>
    <property type="match status" value="1"/>
</dbReference>
<accession>A0A1B8QC33</accession>
<dbReference type="GO" id="GO:0000774">
    <property type="term" value="F:adenyl-nucleotide exchange factor activity"/>
    <property type="evidence" value="ECO:0007669"/>
    <property type="project" value="InterPro"/>
</dbReference>
<dbReference type="Proteomes" id="UP000092508">
    <property type="component" value="Unassembled WGS sequence"/>
</dbReference>
<dbReference type="SUPFAM" id="SSF58014">
    <property type="entry name" value="Coiled-coil domain of nucleotide exchange factor GrpE"/>
    <property type="match status" value="1"/>
</dbReference>
<dbReference type="Gene3D" id="3.90.20.20">
    <property type="match status" value="1"/>
</dbReference>
<dbReference type="GO" id="GO:0051082">
    <property type="term" value="F:unfolded protein binding"/>
    <property type="evidence" value="ECO:0007669"/>
    <property type="project" value="TreeGrafter"/>
</dbReference>